<evidence type="ECO:0000256" key="3">
    <source>
        <dbReference type="HAMAP-Rule" id="MF_00376"/>
    </source>
</evidence>
<dbReference type="CDD" id="cd02022">
    <property type="entry name" value="DPCK"/>
    <property type="match status" value="1"/>
</dbReference>
<dbReference type="PANTHER" id="PTHR10695:SF46">
    <property type="entry name" value="BIFUNCTIONAL COENZYME A SYNTHASE-RELATED"/>
    <property type="match status" value="1"/>
</dbReference>
<protein>
    <recommendedName>
        <fullName evidence="3 4">Dephospho-CoA kinase</fullName>
        <ecNumber evidence="3 4">2.7.1.24</ecNumber>
    </recommendedName>
    <alternativeName>
        <fullName evidence="3">Dephosphocoenzyme A kinase</fullName>
    </alternativeName>
</protein>
<dbReference type="PROSITE" id="PS51219">
    <property type="entry name" value="DPCK"/>
    <property type="match status" value="1"/>
</dbReference>
<evidence type="ECO:0000256" key="4">
    <source>
        <dbReference type="NCBIfam" id="TIGR00152"/>
    </source>
</evidence>
<organism evidence="5 6">
    <name type="scientific">Ruminococcus callidus ATCC 27760</name>
    <dbReference type="NCBI Taxonomy" id="411473"/>
    <lineage>
        <taxon>Bacteria</taxon>
        <taxon>Bacillati</taxon>
        <taxon>Bacillota</taxon>
        <taxon>Clostridia</taxon>
        <taxon>Eubacteriales</taxon>
        <taxon>Oscillospiraceae</taxon>
        <taxon>Ruminococcus</taxon>
    </lineage>
</organism>
<dbReference type="AlphaFoldDB" id="U2LPP8"/>
<evidence type="ECO:0000256" key="1">
    <source>
        <dbReference type="ARBA" id="ARBA00022741"/>
    </source>
</evidence>
<dbReference type="GO" id="GO:0005524">
    <property type="term" value="F:ATP binding"/>
    <property type="evidence" value="ECO:0007669"/>
    <property type="project" value="UniProtKB-UniRule"/>
</dbReference>
<dbReference type="InterPro" id="IPR027417">
    <property type="entry name" value="P-loop_NTPase"/>
</dbReference>
<comment type="subcellular location">
    <subcellularLocation>
        <location evidence="3">Cytoplasm</location>
    </subcellularLocation>
</comment>
<dbReference type="eggNOG" id="COG0237">
    <property type="taxonomic scope" value="Bacteria"/>
</dbReference>
<dbReference type="GO" id="GO:0004140">
    <property type="term" value="F:dephospho-CoA kinase activity"/>
    <property type="evidence" value="ECO:0007669"/>
    <property type="project" value="UniProtKB-UniRule"/>
</dbReference>
<sequence length="213" mass="24196">MNTLDGVMVIGLTGQTGAGKSTVSKVFVQNGFRLIDADAISRHVVARGSHCLADLQECFTDRILTPDGELDRQVMASIAFSDHHKLEMLNTIMYPYIMGEILRMIHRFSQQNHKLILLDAPTLFESRADDFCDLIISVVAKPELRMQRIMERDHISMAAAKQRMEMQLTEEFFRLHSDTVLENNASFSELRDAAQELSAKLICYYETEYGAFV</sequence>
<comment type="function">
    <text evidence="3">Catalyzes the phosphorylation of the 3'-hydroxyl group of dephosphocoenzyme A to form coenzyme A.</text>
</comment>
<dbReference type="OrthoDB" id="9812943at2"/>
<dbReference type="PANTHER" id="PTHR10695">
    <property type="entry name" value="DEPHOSPHO-COA KINASE-RELATED"/>
    <property type="match status" value="1"/>
</dbReference>
<dbReference type="UniPathway" id="UPA00241">
    <property type="reaction ID" value="UER00356"/>
</dbReference>
<dbReference type="Pfam" id="PF01121">
    <property type="entry name" value="CoaE"/>
    <property type="match status" value="1"/>
</dbReference>
<dbReference type="InterPro" id="IPR001977">
    <property type="entry name" value="Depp_CoAkinase"/>
</dbReference>
<comment type="catalytic activity">
    <reaction evidence="3">
        <text>3'-dephospho-CoA + ATP = ADP + CoA + H(+)</text>
        <dbReference type="Rhea" id="RHEA:18245"/>
        <dbReference type="ChEBI" id="CHEBI:15378"/>
        <dbReference type="ChEBI" id="CHEBI:30616"/>
        <dbReference type="ChEBI" id="CHEBI:57287"/>
        <dbReference type="ChEBI" id="CHEBI:57328"/>
        <dbReference type="ChEBI" id="CHEBI:456216"/>
        <dbReference type="EC" id="2.7.1.24"/>
    </reaction>
</comment>
<evidence type="ECO:0000256" key="2">
    <source>
        <dbReference type="ARBA" id="ARBA00022840"/>
    </source>
</evidence>
<feature type="binding site" evidence="3">
    <location>
        <begin position="17"/>
        <end position="22"/>
    </location>
    <ligand>
        <name>ATP</name>
        <dbReference type="ChEBI" id="CHEBI:30616"/>
    </ligand>
</feature>
<dbReference type="GO" id="GO:0015937">
    <property type="term" value="P:coenzyme A biosynthetic process"/>
    <property type="evidence" value="ECO:0007669"/>
    <property type="project" value="UniProtKB-UniRule"/>
</dbReference>
<dbReference type="HOGENOM" id="CLU_057180_1_2_9"/>
<dbReference type="EC" id="2.7.1.24" evidence="3 4"/>
<proteinExistence type="inferred from homology"/>
<name>U2LPP8_9FIRM</name>
<comment type="similarity">
    <text evidence="3">Belongs to the CoaE family.</text>
</comment>
<dbReference type="EMBL" id="AWVF01000310">
    <property type="protein sequence ID" value="ERJ91459.1"/>
    <property type="molecule type" value="Genomic_DNA"/>
</dbReference>
<dbReference type="GeneID" id="93693919"/>
<keyword evidence="6" id="KW-1185">Reference proteome</keyword>
<comment type="pathway">
    <text evidence="3">Cofactor biosynthesis; coenzyme A biosynthesis; CoA from (R)-pantothenate: step 5/5.</text>
</comment>
<keyword evidence="2 3" id="KW-0067">ATP-binding</keyword>
<dbReference type="Proteomes" id="UP000016662">
    <property type="component" value="Unassembled WGS sequence"/>
</dbReference>
<dbReference type="NCBIfam" id="TIGR00152">
    <property type="entry name" value="dephospho-CoA kinase"/>
    <property type="match status" value="1"/>
</dbReference>
<accession>U2LPP8</accession>
<keyword evidence="1 3" id="KW-0547">Nucleotide-binding</keyword>
<gene>
    <name evidence="3" type="primary">coaE</name>
    <name evidence="5" type="ORF">RUMCAL_02568</name>
</gene>
<dbReference type="HAMAP" id="MF_00376">
    <property type="entry name" value="Dephospho_CoA_kinase"/>
    <property type="match status" value="1"/>
</dbReference>
<dbReference type="Gene3D" id="3.40.50.300">
    <property type="entry name" value="P-loop containing nucleotide triphosphate hydrolases"/>
    <property type="match status" value="1"/>
</dbReference>
<evidence type="ECO:0000313" key="6">
    <source>
        <dbReference type="Proteomes" id="UP000016662"/>
    </source>
</evidence>
<keyword evidence="3" id="KW-0963">Cytoplasm</keyword>
<keyword evidence="3" id="KW-0808">Transferase</keyword>
<evidence type="ECO:0000313" key="5">
    <source>
        <dbReference type="EMBL" id="ERJ91459.1"/>
    </source>
</evidence>
<keyword evidence="3 5" id="KW-0418">Kinase</keyword>
<comment type="caution">
    <text evidence="5">The sequence shown here is derived from an EMBL/GenBank/DDBJ whole genome shotgun (WGS) entry which is preliminary data.</text>
</comment>
<dbReference type="RefSeq" id="WP_021680740.1">
    <property type="nucleotide sequence ID" value="NZ_KI260303.1"/>
</dbReference>
<dbReference type="STRING" id="411473.RUMCAL_02568"/>
<dbReference type="PATRIC" id="fig|411473.3.peg.2146"/>
<dbReference type="SUPFAM" id="SSF52540">
    <property type="entry name" value="P-loop containing nucleoside triphosphate hydrolases"/>
    <property type="match status" value="1"/>
</dbReference>
<reference evidence="5 6" key="1">
    <citation type="submission" date="2013-07" db="EMBL/GenBank/DDBJ databases">
        <authorList>
            <person name="Weinstock G."/>
            <person name="Sodergren E."/>
            <person name="Wylie T."/>
            <person name="Fulton L."/>
            <person name="Fulton R."/>
            <person name="Fronick C."/>
            <person name="O'Laughlin M."/>
            <person name="Godfrey J."/>
            <person name="Miner T."/>
            <person name="Herter B."/>
            <person name="Appelbaum E."/>
            <person name="Cordes M."/>
            <person name="Lek S."/>
            <person name="Wollam A."/>
            <person name="Pepin K.H."/>
            <person name="Palsikar V.B."/>
            <person name="Mitreva M."/>
            <person name="Wilson R.K."/>
        </authorList>
    </citation>
    <scope>NUCLEOTIDE SEQUENCE [LARGE SCALE GENOMIC DNA]</scope>
    <source>
        <strain evidence="5 6">ATCC 27760</strain>
    </source>
</reference>
<dbReference type="GO" id="GO:0005737">
    <property type="term" value="C:cytoplasm"/>
    <property type="evidence" value="ECO:0007669"/>
    <property type="project" value="UniProtKB-SubCell"/>
</dbReference>
<keyword evidence="3" id="KW-0173">Coenzyme A biosynthesis</keyword>